<proteinExistence type="predicted"/>
<organism evidence="4 5">
    <name type="scientific">Aequorivita iocasae</name>
    <dbReference type="NCBI Taxonomy" id="2803865"/>
    <lineage>
        <taxon>Bacteria</taxon>
        <taxon>Pseudomonadati</taxon>
        <taxon>Bacteroidota</taxon>
        <taxon>Flavobacteriia</taxon>
        <taxon>Flavobacteriales</taxon>
        <taxon>Flavobacteriaceae</taxon>
        <taxon>Aequorivita</taxon>
    </lineage>
</organism>
<gene>
    <name evidence="4" type="ORF">JK629_08380</name>
</gene>
<dbReference type="InterPro" id="IPR043504">
    <property type="entry name" value="Peptidase_S1_PA_chymotrypsin"/>
</dbReference>
<dbReference type="InterPro" id="IPR009003">
    <property type="entry name" value="Peptidase_S1_PA"/>
</dbReference>
<dbReference type="PANTHER" id="PTHR36234:SF5">
    <property type="entry name" value="LYSYL ENDOPEPTIDASE"/>
    <property type="match status" value="1"/>
</dbReference>
<evidence type="ECO:0000313" key="4">
    <source>
        <dbReference type="EMBL" id="QQX75374.1"/>
    </source>
</evidence>
<dbReference type="Gene3D" id="2.40.10.10">
    <property type="entry name" value="Trypsin-like serine proteases"/>
    <property type="match status" value="2"/>
</dbReference>
<dbReference type="RefSeq" id="WP_202335211.1">
    <property type="nucleotide sequence ID" value="NZ_CP068439.1"/>
</dbReference>
<dbReference type="InterPro" id="IPR026444">
    <property type="entry name" value="Secre_tail"/>
</dbReference>
<dbReference type="NCBIfam" id="TIGR04183">
    <property type="entry name" value="Por_Secre_tail"/>
    <property type="match status" value="1"/>
</dbReference>
<dbReference type="Pfam" id="PF18962">
    <property type="entry name" value="Por_Secre_tail"/>
    <property type="match status" value="1"/>
</dbReference>
<evidence type="ECO:0000313" key="5">
    <source>
        <dbReference type="Proteomes" id="UP000629420"/>
    </source>
</evidence>
<dbReference type="SUPFAM" id="SSF50494">
    <property type="entry name" value="Trypsin-like serine proteases"/>
    <property type="match status" value="1"/>
</dbReference>
<feature type="chain" id="PRO_5045580412" evidence="2">
    <location>
        <begin position="20"/>
        <end position="552"/>
    </location>
</feature>
<accession>A0ABX7DMZ8</accession>
<keyword evidence="1 2" id="KW-0732">Signal</keyword>
<sequence length="552" mass="61014">MKKTILFFILSFAIFTAFSQGGGQDLPKSWDFNFAEYPPIVNLPILDFELIMQQDSINDLDKSLPWRYGIERPIVLNMERNGLWTVLPNGGKIWQATIKSPGALNLSVNFDDFFLPLGSRLQLFNQDRTDVTRTYTNSQNRIGGQIGTWFVEGDVIWIEYYQPPGIQGTPRLQINSVIHGYRMGRVSALLEGNRGMNDSGACNYDVNCPIGSDFDPNKDIVKKAVALLNLGNGYLCSAALLNNAQNDKTPYLLTANHCLENSNPALWTVRFNWVSPSPVCATGEESGDIQTNFTISGAELKAKNSFSDFALVELFDAIPESWDVVFAGWDNTDNNPEFEVGIHHPNGDIMKVCRDDSGATKVDANGTQVWLIGGGAHGSGDGWEIGTTESGSSGSPLFNENGKIIGQLYAGQSACNGQENNKDYDVYGRFGVSWSSGNTPETRLQDWLDPNNTGLTSIETLQNILNVPEFQLIGDLKIYPNPASTSLTVMNNRYPHLSFQFLNVMGQRIHSGSLSNTMNTIAVDNLTEGVYFLYLTDEDSKDSITKKIIIKK</sequence>
<evidence type="ECO:0000256" key="2">
    <source>
        <dbReference type="SAM" id="SignalP"/>
    </source>
</evidence>
<keyword evidence="5" id="KW-1185">Reference proteome</keyword>
<feature type="signal peptide" evidence="2">
    <location>
        <begin position="1"/>
        <end position="19"/>
    </location>
</feature>
<feature type="domain" description="Secretion system C-terminal sorting" evidence="3">
    <location>
        <begin position="478"/>
        <end position="550"/>
    </location>
</feature>
<dbReference type="Proteomes" id="UP000629420">
    <property type="component" value="Chromosome"/>
</dbReference>
<dbReference type="EMBL" id="CP068439">
    <property type="protein sequence ID" value="QQX75374.1"/>
    <property type="molecule type" value="Genomic_DNA"/>
</dbReference>
<name>A0ABX7DMZ8_9FLAO</name>
<dbReference type="PANTHER" id="PTHR36234">
    <property type="entry name" value="LYSYL ENDOPEPTIDASE"/>
    <property type="match status" value="1"/>
</dbReference>
<protein>
    <submittedName>
        <fullName evidence="4">T9SS type A sorting domain-containing protein</fullName>
    </submittedName>
</protein>
<reference evidence="4 5" key="1">
    <citation type="submission" date="2021-01" db="EMBL/GenBank/DDBJ databases">
        <title>Aequorivita sp. strain KX20305, a bacterium isolated from the sediment collected at a cold seep field in South China Sea.</title>
        <authorList>
            <person name="Zhang H."/>
            <person name="Li C."/>
        </authorList>
    </citation>
    <scope>NUCLEOTIDE SEQUENCE [LARGE SCALE GENOMIC DNA]</scope>
    <source>
        <strain evidence="4 5">KX20305</strain>
    </source>
</reference>
<evidence type="ECO:0000259" key="3">
    <source>
        <dbReference type="Pfam" id="PF18962"/>
    </source>
</evidence>
<evidence type="ECO:0000256" key="1">
    <source>
        <dbReference type="ARBA" id="ARBA00022729"/>
    </source>
</evidence>